<evidence type="ECO:0000313" key="3">
    <source>
        <dbReference type="Proteomes" id="UP000254507"/>
    </source>
</evidence>
<keyword evidence="1" id="KW-0812">Transmembrane</keyword>
<sequence length="72" mass="8499">MNKNFLIYQFYSSLIFLYISDMGAMISIIWASLELTGNTIFLGSMLCISSLVPYVIKKYIQENRYLFLIFMY</sequence>
<organism evidence="2 3">
    <name type="scientific">Actinobacillus seminis</name>
    <dbReference type="NCBI Taxonomy" id="722"/>
    <lineage>
        <taxon>Bacteria</taxon>
        <taxon>Pseudomonadati</taxon>
        <taxon>Pseudomonadota</taxon>
        <taxon>Gammaproteobacteria</taxon>
        <taxon>Pasteurellales</taxon>
        <taxon>Pasteurellaceae</taxon>
        <taxon>Actinobacillus</taxon>
    </lineage>
</organism>
<protein>
    <submittedName>
        <fullName evidence="2">Uncharacterized protein</fullName>
    </submittedName>
</protein>
<reference evidence="2 3" key="1">
    <citation type="submission" date="2018-06" db="EMBL/GenBank/DDBJ databases">
        <authorList>
            <consortium name="Pathogen Informatics"/>
            <person name="Doyle S."/>
        </authorList>
    </citation>
    <scope>NUCLEOTIDE SEQUENCE [LARGE SCALE GENOMIC DNA]</scope>
    <source>
        <strain evidence="2 3">NCTC10851</strain>
    </source>
</reference>
<dbReference type="Proteomes" id="UP000254507">
    <property type="component" value="Unassembled WGS sequence"/>
</dbReference>
<proteinExistence type="predicted"/>
<name>A0A380V9L3_9PAST</name>
<dbReference type="EMBL" id="UFSB01000001">
    <property type="protein sequence ID" value="SUU34064.1"/>
    <property type="molecule type" value="Genomic_DNA"/>
</dbReference>
<feature type="transmembrane region" description="Helical" evidence="1">
    <location>
        <begin position="39"/>
        <end position="56"/>
    </location>
</feature>
<evidence type="ECO:0000256" key="1">
    <source>
        <dbReference type="SAM" id="Phobius"/>
    </source>
</evidence>
<accession>A0A380V9L3</accession>
<evidence type="ECO:0000313" key="2">
    <source>
        <dbReference type="EMBL" id="SUU34064.1"/>
    </source>
</evidence>
<gene>
    <name evidence="2" type="ORF">NCTC10851_00132</name>
</gene>
<dbReference type="AlphaFoldDB" id="A0A380V9L3"/>
<keyword evidence="1" id="KW-1133">Transmembrane helix</keyword>
<keyword evidence="1" id="KW-0472">Membrane</keyword>
<feature type="transmembrane region" description="Helical" evidence="1">
    <location>
        <begin position="12"/>
        <end position="33"/>
    </location>
</feature>